<evidence type="ECO:0000313" key="7">
    <source>
        <dbReference type="Proteomes" id="UP000820818"/>
    </source>
</evidence>
<name>A0AAD5PLP8_9CRUS</name>
<dbReference type="Pfam" id="PF18884">
    <property type="entry name" value="TSP3_bac"/>
    <property type="match status" value="1"/>
</dbReference>
<dbReference type="Proteomes" id="UP000820818">
    <property type="component" value="Unassembled WGS sequence"/>
</dbReference>
<accession>A0AAD5PLP8</accession>
<evidence type="ECO:0000256" key="4">
    <source>
        <dbReference type="ARBA" id="ARBA00022837"/>
    </source>
</evidence>
<dbReference type="AlphaFoldDB" id="A0AAD5PLP8"/>
<reference evidence="6" key="1">
    <citation type="submission" date="2022-05" db="EMBL/GenBank/DDBJ databases">
        <title>A multi-omics perspective on studying reproductive biology in Daphnia sinensis.</title>
        <authorList>
            <person name="Jia J."/>
        </authorList>
    </citation>
    <scope>NUCLEOTIDE SEQUENCE</scope>
    <source>
        <strain evidence="6">WSL</strain>
    </source>
</reference>
<sequence>MEIATTMVDQGEELTGIDNPSTPANPNGEKTNPLNVDSDGDVYQMPQEALDDCDNDGLKNAEEILLNTDPLNPDTDGDGNPDKTDPNPNVPTAVDDEFDVHCWIPYSVNILANDDYLANDGNTITQTGGTALGTILAKP</sequence>
<feature type="region of interest" description="Disordered" evidence="5">
    <location>
        <begin position="1"/>
        <end position="43"/>
    </location>
</feature>
<evidence type="ECO:0000256" key="3">
    <source>
        <dbReference type="ARBA" id="ARBA00022729"/>
    </source>
</evidence>
<evidence type="ECO:0000256" key="2">
    <source>
        <dbReference type="ARBA" id="ARBA00022525"/>
    </source>
</evidence>
<protein>
    <submittedName>
        <fullName evidence="6">Uncharacterized protein</fullName>
    </submittedName>
</protein>
<evidence type="ECO:0000256" key="5">
    <source>
        <dbReference type="SAM" id="MobiDB-lite"/>
    </source>
</evidence>
<proteinExistence type="predicted"/>
<comment type="subcellular location">
    <subcellularLocation>
        <location evidence="1">Secreted</location>
    </subcellularLocation>
</comment>
<evidence type="ECO:0000256" key="1">
    <source>
        <dbReference type="ARBA" id="ARBA00004613"/>
    </source>
</evidence>
<keyword evidence="7" id="KW-1185">Reference proteome</keyword>
<dbReference type="EMBL" id="WJBH02000308">
    <property type="protein sequence ID" value="KAI9549359.1"/>
    <property type="molecule type" value="Genomic_DNA"/>
</dbReference>
<keyword evidence="4" id="KW-0106">Calcium</keyword>
<feature type="region of interest" description="Disordered" evidence="5">
    <location>
        <begin position="65"/>
        <end position="93"/>
    </location>
</feature>
<organism evidence="6 7">
    <name type="scientific">Daphnia sinensis</name>
    <dbReference type="NCBI Taxonomy" id="1820382"/>
    <lineage>
        <taxon>Eukaryota</taxon>
        <taxon>Metazoa</taxon>
        <taxon>Ecdysozoa</taxon>
        <taxon>Arthropoda</taxon>
        <taxon>Crustacea</taxon>
        <taxon>Branchiopoda</taxon>
        <taxon>Diplostraca</taxon>
        <taxon>Cladocera</taxon>
        <taxon>Anomopoda</taxon>
        <taxon>Daphniidae</taxon>
        <taxon>Daphnia</taxon>
        <taxon>Daphnia similis group</taxon>
    </lineage>
</organism>
<keyword evidence="2" id="KW-0964">Secreted</keyword>
<gene>
    <name evidence="6" type="ORF">GHT06_003725</name>
</gene>
<comment type="caution">
    <text evidence="6">The sequence shown here is derived from an EMBL/GenBank/DDBJ whole genome shotgun (WGS) entry which is preliminary data.</text>
</comment>
<dbReference type="InterPro" id="IPR059100">
    <property type="entry name" value="TSP3_bac"/>
</dbReference>
<keyword evidence="3" id="KW-0732">Signal</keyword>
<feature type="compositionally biased region" description="Polar residues" evidence="5">
    <location>
        <begin position="18"/>
        <end position="35"/>
    </location>
</feature>
<evidence type="ECO:0000313" key="6">
    <source>
        <dbReference type="EMBL" id="KAI9549359.1"/>
    </source>
</evidence>